<feature type="transmembrane region" description="Helical" evidence="1">
    <location>
        <begin position="155"/>
        <end position="180"/>
    </location>
</feature>
<dbReference type="Proteomes" id="UP000005446">
    <property type="component" value="Unassembled WGS sequence"/>
</dbReference>
<reference evidence="2 3" key="1">
    <citation type="journal article" date="2012" name="Eukaryot. Cell">
        <title>Genome sequence of the fungus Glarea lozoyensis: the first genome sequence of a species from the Helotiaceae family.</title>
        <authorList>
            <person name="Youssar L."/>
            <person name="Gruening B.A."/>
            <person name="Erxleben A."/>
            <person name="Guenther S."/>
            <person name="Huettel W."/>
        </authorList>
    </citation>
    <scope>NUCLEOTIDE SEQUENCE [LARGE SCALE GENOMIC DNA]</scope>
    <source>
        <strain evidence="3">ATCC 74030 / MF5533</strain>
    </source>
</reference>
<sequence length="195" mass="21583">MTRKFVYGIALVAFVAATAMTFASIFIPDWVTYDAPGKPGGTYHKTIGLHRSCTTGHGCIHFPTHEDCMAKDRYFCSMWRSIGFLMSFAAVLELATIVAYIVVLGGGKQKRETGWKVLSFMLVLVGVVQCASMAIVAYLFDEDDRFFVGWKLDKSWILCTVSWSIAIVSAGALSLSAFVFPEEGGYELIPSERNY</sequence>
<name>H0EM66_GLAL7</name>
<dbReference type="EMBL" id="AGUE01000083">
    <property type="protein sequence ID" value="EHL00410.1"/>
    <property type="molecule type" value="Genomic_DNA"/>
</dbReference>
<keyword evidence="1" id="KW-0472">Membrane</keyword>
<keyword evidence="1" id="KW-1133">Transmembrane helix</keyword>
<protein>
    <submittedName>
        <fullName evidence="2">Uncharacterized protein</fullName>
    </submittedName>
</protein>
<keyword evidence="3" id="KW-1185">Reference proteome</keyword>
<accession>H0EM66</accession>
<keyword evidence="1" id="KW-0812">Transmembrane</keyword>
<feature type="transmembrane region" description="Helical" evidence="1">
    <location>
        <begin position="5"/>
        <end position="27"/>
    </location>
</feature>
<feature type="transmembrane region" description="Helical" evidence="1">
    <location>
        <begin position="82"/>
        <end position="105"/>
    </location>
</feature>
<evidence type="ECO:0000313" key="3">
    <source>
        <dbReference type="Proteomes" id="UP000005446"/>
    </source>
</evidence>
<feature type="transmembrane region" description="Helical" evidence="1">
    <location>
        <begin position="117"/>
        <end position="140"/>
    </location>
</feature>
<dbReference type="AlphaFoldDB" id="H0EM66"/>
<dbReference type="HOGENOM" id="CLU_086074_0_0_1"/>
<dbReference type="OrthoDB" id="61370at2759"/>
<organism evidence="2 3">
    <name type="scientific">Glarea lozoyensis (strain ATCC 74030 / MF5533)</name>
    <dbReference type="NCBI Taxonomy" id="1104152"/>
    <lineage>
        <taxon>Eukaryota</taxon>
        <taxon>Fungi</taxon>
        <taxon>Dikarya</taxon>
        <taxon>Ascomycota</taxon>
        <taxon>Pezizomycotina</taxon>
        <taxon>Leotiomycetes</taxon>
        <taxon>Helotiales</taxon>
        <taxon>Helotiaceae</taxon>
        <taxon>Glarea</taxon>
    </lineage>
</organism>
<evidence type="ECO:0000256" key="1">
    <source>
        <dbReference type="SAM" id="Phobius"/>
    </source>
</evidence>
<gene>
    <name evidence="2" type="ORF">M7I_3694</name>
</gene>
<dbReference type="InParanoid" id="H0EM66"/>
<evidence type="ECO:0000313" key="2">
    <source>
        <dbReference type="EMBL" id="EHL00410.1"/>
    </source>
</evidence>
<proteinExistence type="predicted"/>
<comment type="caution">
    <text evidence="2">The sequence shown here is derived from an EMBL/GenBank/DDBJ whole genome shotgun (WGS) entry which is preliminary data.</text>
</comment>